<proteinExistence type="predicted"/>
<dbReference type="PANTHER" id="PTHR23131:SF4">
    <property type="entry name" value="METALLO-BETA-LACTAMASE SUPERFAMILY POTEIN"/>
    <property type="match status" value="1"/>
</dbReference>
<dbReference type="KEGG" id="parq:DSM112329_00739"/>
<evidence type="ECO:0000259" key="1">
    <source>
        <dbReference type="SMART" id="SM00849"/>
    </source>
</evidence>
<dbReference type="Gene3D" id="3.60.15.10">
    <property type="entry name" value="Ribonuclease Z/Hydroxyacylglutathione hydrolase-like"/>
    <property type="match status" value="1"/>
</dbReference>
<name>A0AAU7AQR4_9ACTN</name>
<dbReference type="SUPFAM" id="SSF56281">
    <property type="entry name" value="Metallo-hydrolase/oxidoreductase"/>
    <property type="match status" value="1"/>
</dbReference>
<organism evidence="2">
    <name type="scientific">Paraconexibacter sp. AEG42_29</name>
    <dbReference type="NCBI Taxonomy" id="2997339"/>
    <lineage>
        <taxon>Bacteria</taxon>
        <taxon>Bacillati</taxon>
        <taxon>Actinomycetota</taxon>
        <taxon>Thermoleophilia</taxon>
        <taxon>Solirubrobacterales</taxon>
        <taxon>Paraconexibacteraceae</taxon>
        <taxon>Paraconexibacter</taxon>
    </lineage>
</organism>
<protein>
    <submittedName>
        <fullName evidence="2">Hydroxyacylglutathione hydrolase</fullName>
        <ecNumber evidence="2">3.1.2.6</ecNumber>
    </submittedName>
</protein>
<accession>A0AAU7AQR4</accession>
<gene>
    <name evidence="2" type="primary">gloB_3</name>
    <name evidence="2" type="ORF">DSM112329_00739</name>
</gene>
<dbReference type="InterPro" id="IPR001279">
    <property type="entry name" value="Metallo-B-lactamas"/>
</dbReference>
<dbReference type="SMART" id="SM00849">
    <property type="entry name" value="Lactamase_B"/>
    <property type="match status" value="1"/>
</dbReference>
<evidence type="ECO:0000313" key="2">
    <source>
        <dbReference type="EMBL" id="XAY03913.1"/>
    </source>
</evidence>
<dbReference type="Pfam" id="PF00753">
    <property type="entry name" value="Lactamase_B"/>
    <property type="match status" value="1"/>
</dbReference>
<dbReference type="InterPro" id="IPR036866">
    <property type="entry name" value="RibonucZ/Hydroxyglut_hydro"/>
</dbReference>
<dbReference type="Gene3D" id="1.10.10.10">
    <property type="entry name" value="Winged helix-like DNA-binding domain superfamily/Winged helix DNA-binding domain"/>
    <property type="match status" value="1"/>
</dbReference>
<dbReference type="RefSeq" id="WP_354700461.1">
    <property type="nucleotide sequence ID" value="NZ_CP114014.1"/>
</dbReference>
<dbReference type="InterPro" id="IPR050662">
    <property type="entry name" value="Sec-metab_biosynth-thioest"/>
</dbReference>
<dbReference type="EMBL" id="CP114014">
    <property type="protein sequence ID" value="XAY03913.1"/>
    <property type="molecule type" value="Genomic_DNA"/>
</dbReference>
<dbReference type="EC" id="3.1.2.6" evidence="2"/>
<dbReference type="AlphaFoldDB" id="A0AAU7AQR4"/>
<dbReference type="GO" id="GO:0004416">
    <property type="term" value="F:hydroxyacylglutathione hydrolase activity"/>
    <property type="evidence" value="ECO:0007669"/>
    <property type="project" value="UniProtKB-EC"/>
</dbReference>
<reference evidence="2" key="1">
    <citation type="submission" date="2022-12" db="EMBL/GenBank/DDBJ databases">
        <title>Paraconexibacter alkalitolerans sp. nov. and Baekduia alba sp. nov., isolated from soil and emended description of the genera Paraconexibacter (Chun et al., 2020) and Baekduia (An et al., 2020).</title>
        <authorList>
            <person name="Vieira S."/>
            <person name="Huber K.J."/>
            <person name="Geppert A."/>
            <person name="Wolf J."/>
            <person name="Neumann-Schaal M."/>
            <person name="Muesken M."/>
            <person name="Overmann J."/>
        </authorList>
    </citation>
    <scope>NUCLEOTIDE SEQUENCE</scope>
    <source>
        <strain evidence="2">AEG42_29</strain>
    </source>
</reference>
<feature type="domain" description="Metallo-beta-lactamase" evidence="1">
    <location>
        <begin position="33"/>
        <end position="222"/>
    </location>
</feature>
<dbReference type="PANTHER" id="PTHR23131">
    <property type="entry name" value="ENDORIBONUCLEASE LACTB2"/>
    <property type="match status" value="1"/>
</dbReference>
<keyword evidence="2" id="KW-0378">Hydrolase</keyword>
<dbReference type="InterPro" id="IPR036388">
    <property type="entry name" value="WH-like_DNA-bd_sf"/>
</dbReference>
<sequence>MSTLNPEIPLNVCRPAPGVSRFTVPLAMPSPDHLHIHVLDTPDGPLLVDTGAIGSQDALSAGLASLGVTPDRVLITHAHIDHWGLATTLTDTVLAHPGVLPSLRFATDGAGPDLASAWPGAEKMVEVFAAFTDMASGVPAIDELHDGQVIGDWQVHWTPGHDPGHICLFRPADGVLICGDLLLPGYTPNIQPGFDGADALTDFLDSLKRMAALPITLVLPAHGAPYHDAQGRADQLTAHHARRLQQLQAAIHAGVHDLRGLSNRVFGADLQAPADRMLARMETYAHLDHLRRRGLASADPDGRWTTAERPQDTS</sequence>